<dbReference type="AlphaFoldDB" id="A0A849C751"/>
<dbReference type="EMBL" id="JABELX010000011">
    <property type="protein sequence ID" value="NNH73576.1"/>
    <property type="molecule type" value="Genomic_DNA"/>
</dbReference>
<feature type="transmembrane region" description="Helical" evidence="1">
    <location>
        <begin position="143"/>
        <end position="165"/>
    </location>
</feature>
<keyword evidence="1" id="KW-0472">Membrane</keyword>
<reference evidence="2 3" key="1">
    <citation type="submission" date="2020-05" db="EMBL/GenBank/DDBJ databases">
        <title>MicrobeNet Type strains.</title>
        <authorList>
            <person name="Nicholson A.C."/>
        </authorList>
    </citation>
    <scope>NUCLEOTIDE SEQUENCE [LARGE SCALE GENOMIC DNA]</scope>
    <source>
        <strain evidence="2 3">JCM 3224</strain>
    </source>
</reference>
<dbReference type="RefSeq" id="WP_157552386.1">
    <property type="nucleotide sequence ID" value="NZ_JABELX010000011.1"/>
</dbReference>
<keyword evidence="3" id="KW-1185">Reference proteome</keyword>
<comment type="caution">
    <text evidence="2">The sequence shown here is derived from an EMBL/GenBank/DDBJ whole genome shotgun (WGS) entry which is preliminary data.</text>
</comment>
<feature type="transmembrane region" description="Helical" evidence="1">
    <location>
        <begin position="109"/>
        <end position="131"/>
    </location>
</feature>
<dbReference type="Proteomes" id="UP000586827">
    <property type="component" value="Unassembled WGS sequence"/>
</dbReference>
<protein>
    <submittedName>
        <fullName evidence="2">Uncharacterized protein</fullName>
    </submittedName>
</protein>
<evidence type="ECO:0000313" key="2">
    <source>
        <dbReference type="EMBL" id="NNH73576.1"/>
    </source>
</evidence>
<feature type="transmembrane region" description="Helical" evidence="1">
    <location>
        <begin position="56"/>
        <end position="76"/>
    </location>
</feature>
<feature type="transmembrane region" description="Helical" evidence="1">
    <location>
        <begin position="22"/>
        <end position="44"/>
    </location>
</feature>
<keyword evidence="1" id="KW-0812">Transmembrane</keyword>
<evidence type="ECO:0000313" key="3">
    <source>
        <dbReference type="Proteomes" id="UP000586827"/>
    </source>
</evidence>
<name>A0A849C751_9NOCA</name>
<accession>A0A849C751</accession>
<proteinExistence type="predicted"/>
<gene>
    <name evidence="2" type="ORF">HLB23_27610</name>
</gene>
<evidence type="ECO:0000256" key="1">
    <source>
        <dbReference type="SAM" id="Phobius"/>
    </source>
</evidence>
<organism evidence="2 3">
    <name type="scientific">Nocardia uniformis</name>
    <dbReference type="NCBI Taxonomy" id="53432"/>
    <lineage>
        <taxon>Bacteria</taxon>
        <taxon>Bacillati</taxon>
        <taxon>Actinomycetota</taxon>
        <taxon>Actinomycetes</taxon>
        <taxon>Mycobacteriales</taxon>
        <taxon>Nocardiaceae</taxon>
        <taxon>Nocardia</taxon>
    </lineage>
</organism>
<keyword evidence="1" id="KW-1133">Transmembrane helix</keyword>
<sequence length="288" mass="31583">MPESQVSLLPWQDGFGSAKQKLAIRFAVPFGVITSVGFLVLLIASISGPDVSVAKTVFLASGTIVMAGAAAVALPVQTIRRTRLPPQVTTADHGHGPELTLPMSKSLRVSFLVVCGFGTIFLAAYAATFFLREYSDSSDRVTGYLRGLAFLGVAVAAAWCTWYFLSALRRKAALTIGPAGIEINHGSVHQRLNWPDVAEVVAGTSSNNAAVVLPPSNPDGLQTLRCSWIIRKTNQRYLRELVIDVHLFRIDPALLYYLIRFYWLHPDFRDELASDAVVDRLRRNDILD</sequence>